<keyword evidence="8 19" id="KW-0489">Methyltransferase</keyword>
<dbReference type="InterPro" id="IPR011005">
    <property type="entry name" value="Dihydropteroate_synth-like_sf"/>
</dbReference>
<dbReference type="GO" id="GO:0005829">
    <property type="term" value="C:cytosol"/>
    <property type="evidence" value="ECO:0007669"/>
    <property type="project" value="TreeGrafter"/>
</dbReference>
<keyword evidence="14 19" id="KW-0862">Zinc</keyword>
<accession>A0A0D8IE05</accession>
<evidence type="ECO:0000256" key="4">
    <source>
        <dbReference type="ARBA" id="ARBA00005178"/>
    </source>
</evidence>
<dbReference type="PROSITE" id="PS51332">
    <property type="entry name" value="B12_BINDING"/>
    <property type="match status" value="1"/>
</dbReference>
<proteinExistence type="inferred from homology"/>
<evidence type="ECO:0000256" key="11">
    <source>
        <dbReference type="ARBA" id="ARBA00022679"/>
    </source>
</evidence>
<feature type="binding site" evidence="19">
    <location>
        <position position="274"/>
    </location>
    <ligand>
        <name>Zn(2+)</name>
        <dbReference type="ChEBI" id="CHEBI:29105"/>
    </ligand>
</feature>
<keyword evidence="16" id="KW-0170">Cobalt</keyword>
<keyword evidence="15" id="KW-0486">Methionine biosynthesis</keyword>
<dbReference type="Pfam" id="PF00809">
    <property type="entry name" value="Pterin_bind"/>
    <property type="match status" value="1"/>
</dbReference>
<evidence type="ECO:0000256" key="19">
    <source>
        <dbReference type="PROSITE-ProRule" id="PRU00333"/>
    </source>
</evidence>
<sequence>MEKAYLRKILKEKILVFDGAMGTMLQKMGLKTSECPEIYNLENKEVIKAIHKQYIEAGCNIIQTNTFGGNRAKLSQYGFEDKVEEINRQAVAIAKEVTGEGNFVAGDIGPIGKLLHPLGELTFQEAYQIFFQQAKVLVEAGADLIHIETMSDIKEAKAAVMAVKDVADIPIICSMTFQENMRTLTGSDPKTVATILEALGVDVIGVNCGFGPDMMIGIVKEMYEVSDCLLIVQPNAGLPKLVEGESVYDLSPEKMASYVENLVLSGANIIGGCCGTTPQHLKLMVDAAASVKPLEKKKISFSKVASRTKTLLIGEDYPIAVLGGYINPTGKKQLMKAIKEGNISVLCDEAVKQTDAGAHIIDVNLGLSAEEERSLITKTITSIQRVTHQPLSIDTVNYDAMEEGLKVYDGKPLLNSTSGEDGALDRVINMAKKYGAAIVGLTLEGKGIPEKAEDRFKIAEKIVTKAVDRGIRKEDIFIDTLVLTAGAQQSLALECLKAIKLVKRELGVKTLLGVENISHGLPNRNDLNDTFLAMALEAGLDIPILNPYHSSNWRIIKSADVLMERDKNAQFFIQWSDSKGMEDLPLIESVKDEKVDAVTQLTEIILEGDGEAVIPQVELLLKNGATPEEVISRCVTPALEKAGENYEKQVYFLPQLLMAAEAAQKVFQHLKPLLQQEKVNHIGTFVIATVKGDIHDIGKNIVSIMLQNHGYRVIDLGKDVDAEVIVETAIREKADIIGLSALMTTTMQEMKKVMEILKEKTLTIPVMVGGAVVTEHYAETIGAHYAEDAIQAIRLAKKLH</sequence>
<dbReference type="PROSITE" id="PS51337">
    <property type="entry name" value="B12_BINDING_NTER"/>
    <property type="match status" value="1"/>
</dbReference>
<name>A0A0D8IE05_9CLOT</name>
<dbReference type="SUPFAM" id="SSF52242">
    <property type="entry name" value="Cobalamin (vitamin B12)-binding domain"/>
    <property type="match status" value="1"/>
</dbReference>
<evidence type="ECO:0000256" key="12">
    <source>
        <dbReference type="ARBA" id="ARBA00022691"/>
    </source>
</evidence>
<dbReference type="Pfam" id="PF02310">
    <property type="entry name" value="B12-binding"/>
    <property type="match status" value="1"/>
</dbReference>
<dbReference type="PIRSF" id="PIRSF037472">
    <property type="entry name" value="DHPS_mtfrase"/>
    <property type="match status" value="1"/>
</dbReference>
<keyword evidence="11 19" id="KW-0808">Transferase</keyword>
<dbReference type="RefSeq" id="WP_082058067.1">
    <property type="nucleotide sequence ID" value="NZ_CP009687.1"/>
</dbReference>
<gene>
    <name evidence="20" type="primary">metH1</name>
    <name evidence="20" type="ORF">CACET_c06340</name>
</gene>
<comment type="function">
    <text evidence="17">Catalyzes the transfer of a methyl group from methyl-cobalamin to homocysteine, yielding enzyme-bound cob(I)alamin and methionine. Subsequently, remethylates the cofactor using methyltetrahydrofolate.</text>
</comment>
<dbReference type="Pfam" id="PF02574">
    <property type="entry name" value="S-methyl_trans"/>
    <property type="match status" value="1"/>
</dbReference>
<dbReference type="InterPro" id="IPR036594">
    <property type="entry name" value="Meth_synthase_dom"/>
</dbReference>
<dbReference type="Proteomes" id="UP000035704">
    <property type="component" value="Chromosome"/>
</dbReference>
<dbReference type="SUPFAM" id="SSF47644">
    <property type="entry name" value="Methionine synthase domain"/>
    <property type="match status" value="1"/>
</dbReference>
<dbReference type="InterPro" id="IPR050554">
    <property type="entry name" value="Met_Synthase/Corrinoid"/>
</dbReference>
<evidence type="ECO:0000256" key="18">
    <source>
        <dbReference type="ARBA" id="ARBA00031040"/>
    </source>
</evidence>
<comment type="similarity">
    <text evidence="5">Belongs to the vitamin-B12 dependent methionine synthase family.</text>
</comment>
<dbReference type="Gene3D" id="1.10.1240.10">
    <property type="entry name" value="Methionine synthase domain"/>
    <property type="match status" value="1"/>
</dbReference>
<evidence type="ECO:0000256" key="1">
    <source>
        <dbReference type="ARBA" id="ARBA00001700"/>
    </source>
</evidence>
<evidence type="ECO:0000256" key="15">
    <source>
        <dbReference type="ARBA" id="ARBA00023167"/>
    </source>
</evidence>
<comment type="pathway">
    <text evidence="4">Amino-acid biosynthesis; L-methionine biosynthesis via de novo pathway; L-methionine from L-homocysteine (MetH route): step 1/1.</text>
</comment>
<dbReference type="EC" id="2.1.1.13" evidence="6"/>
<evidence type="ECO:0000256" key="8">
    <source>
        <dbReference type="ARBA" id="ARBA00022603"/>
    </source>
</evidence>
<dbReference type="GO" id="GO:0031419">
    <property type="term" value="F:cobalamin binding"/>
    <property type="evidence" value="ECO:0007669"/>
    <property type="project" value="UniProtKB-KW"/>
</dbReference>
<protein>
    <recommendedName>
        <fullName evidence="7">Methionine synthase</fullName>
        <ecNumber evidence="6">2.1.1.13</ecNumber>
    </recommendedName>
    <alternativeName>
        <fullName evidence="18">5-methyltetrahydrofolate--homocysteine methyltransferase</fullName>
    </alternativeName>
</protein>
<dbReference type="PATRIC" id="fig|84022.5.peg.1455"/>
<evidence type="ECO:0000256" key="10">
    <source>
        <dbReference type="ARBA" id="ARBA00022628"/>
    </source>
</evidence>
<dbReference type="EMBL" id="CP009687">
    <property type="protein sequence ID" value="AKL94144.1"/>
    <property type="molecule type" value="Genomic_DNA"/>
</dbReference>
<dbReference type="PROSITE" id="PS50972">
    <property type="entry name" value="PTERIN_BINDING"/>
    <property type="match status" value="1"/>
</dbReference>
<dbReference type="InterPro" id="IPR017215">
    <property type="entry name" value="MetH_bac"/>
</dbReference>
<dbReference type="UniPathway" id="UPA00051">
    <property type="reaction ID" value="UER00081"/>
</dbReference>
<feature type="binding site" evidence="19">
    <location>
        <position position="273"/>
    </location>
    <ligand>
        <name>Zn(2+)</name>
        <dbReference type="ChEBI" id="CHEBI:29105"/>
    </ligand>
</feature>
<dbReference type="GO" id="GO:0008705">
    <property type="term" value="F:methionine synthase activity"/>
    <property type="evidence" value="ECO:0007669"/>
    <property type="project" value="UniProtKB-EC"/>
</dbReference>
<comment type="catalytic activity">
    <reaction evidence="1">
        <text>(6S)-5-methyl-5,6,7,8-tetrahydrofolate + L-homocysteine = (6S)-5,6,7,8-tetrahydrofolate + L-methionine</text>
        <dbReference type="Rhea" id="RHEA:11172"/>
        <dbReference type="ChEBI" id="CHEBI:18608"/>
        <dbReference type="ChEBI" id="CHEBI:57453"/>
        <dbReference type="ChEBI" id="CHEBI:57844"/>
        <dbReference type="ChEBI" id="CHEBI:58199"/>
        <dbReference type="EC" id="2.1.1.13"/>
    </reaction>
</comment>
<dbReference type="SMART" id="SM01018">
    <property type="entry name" value="B12-binding_2"/>
    <property type="match status" value="1"/>
</dbReference>
<keyword evidence="13 19" id="KW-0479">Metal-binding</keyword>
<dbReference type="STRING" id="84022.CACET_c06340"/>
<dbReference type="PROSITE" id="PS50970">
    <property type="entry name" value="HCY"/>
    <property type="match status" value="1"/>
</dbReference>
<dbReference type="Gene3D" id="3.20.20.20">
    <property type="entry name" value="Dihydropteroate synthase-like"/>
    <property type="match status" value="1"/>
</dbReference>
<dbReference type="AlphaFoldDB" id="A0A0D8IE05"/>
<keyword evidence="12" id="KW-0949">S-adenosyl-L-methionine</keyword>
<keyword evidence="21" id="KW-1185">Reference proteome</keyword>
<dbReference type="GO" id="GO:0050667">
    <property type="term" value="P:homocysteine metabolic process"/>
    <property type="evidence" value="ECO:0007669"/>
    <property type="project" value="TreeGrafter"/>
</dbReference>
<dbReference type="PANTHER" id="PTHR45833">
    <property type="entry name" value="METHIONINE SYNTHASE"/>
    <property type="match status" value="1"/>
</dbReference>
<dbReference type="SUPFAM" id="SSF51717">
    <property type="entry name" value="Dihydropteroate synthetase-like"/>
    <property type="match status" value="1"/>
</dbReference>
<evidence type="ECO:0000256" key="6">
    <source>
        <dbReference type="ARBA" id="ARBA00012032"/>
    </source>
</evidence>
<dbReference type="InterPro" id="IPR003726">
    <property type="entry name" value="HCY_dom"/>
</dbReference>
<organism evidence="20 21">
    <name type="scientific">Clostridium aceticum</name>
    <dbReference type="NCBI Taxonomy" id="84022"/>
    <lineage>
        <taxon>Bacteria</taxon>
        <taxon>Bacillati</taxon>
        <taxon>Bacillota</taxon>
        <taxon>Clostridia</taxon>
        <taxon>Eubacteriales</taxon>
        <taxon>Clostridiaceae</taxon>
        <taxon>Clostridium</taxon>
    </lineage>
</organism>
<dbReference type="InterPro" id="IPR003759">
    <property type="entry name" value="Cbl-bd_cap"/>
</dbReference>
<dbReference type="OrthoDB" id="9803687at2"/>
<dbReference type="InterPro" id="IPR000489">
    <property type="entry name" value="Pterin-binding_dom"/>
</dbReference>
<evidence type="ECO:0000256" key="17">
    <source>
        <dbReference type="ARBA" id="ARBA00025552"/>
    </source>
</evidence>
<dbReference type="InterPro" id="IPR036589">
    <property type="entry name" value="HCY_dom_sf"/>
</dbReference>
<feature type="binding site" evidence="19">
    <location>
        <position position="208"/>
    </location>
    <ligand>
        <name>Zn(2+)</name>
        <dbReference type="ChEBI" id="CHEBI:29105"/>
    </ligand>
</feature>
<evidence type="ECO:0000256" key="9">
    <source>
        <dbReference type="ARBA" id="ARBA00022605"/>
    </source>
</evidence>
<evidence type="ECO:0000313" key="21">
    <source>
        <dbReference type="Proteomes" id="UP000035704"/>
    </source>
</evidence>
<evidence type="ECO:0000256" key="14">
    <source>
        <dbReference type="ARBA" id="ARBA00022833"/>
    </source>
</evidence>
<dbReference type="InterPro" id="IPR036724">
    <property type="entry name" value="Cobalamin-bd_sf"/>
</dbReference>
<reference evidence="20 21" key="1">
    <citation type="submission" date="2014-10" db="EMBL/GenBank/DDBJ databases">
        <title>Genome sequence of Clostridium aceticum DSM 1496.</title>
        <authorList>
            <person name="Poehlein A."/>
            <person name="Schiel-Bengelsdorf B."/>
            <person name="Gottschalk G."/>
            <person name="Duerre P."/>
            <person name="Daniel R."/>
        </authorList>
    </citation>
    <scope>NUCLEOTIDE SEQUENCE [LARGE SCALE GENOMIC DNA]</scope>
    <source>
        <strain evidence="20 21">DSM 1496</strain>
    </source>
</reference>
<comment type="cofactor">
    <cofactor evidence="2 19">
        <name>Zn(2+)</name>
        <dbReference type="ChEBI" id="CHEBI:29105"/>
    </cofactor>
</comment>
<dbReference type="CDD" id="cd02070">
    <property type="entry name" value="corrinoid_protein_B12-BD"/>
    <property type="match status" value="1"/>
</dbReference>
<dbReference type="SUPFAM" id="SSF82282">
    <property type="entry name" value="Homocysteine S-methyltransferase"/>
    <property type="match status" value="1"/>
</dbReference>
<evidence type="ECO:0000256" key="5">
    <source>
        <dbReference type="ARBA" id="ARBA00010398"/>
    </source>
</evidence>
<keyword evidence="10" id="KW-0846">Cobalamin</keyword>
<keyword evidence="9" id="KW-0028">Amino-acid biosynthesis</keyword>
<dbReference type="Gene3D" id="3.40.50.280">
    <property type="entry name" value="Cobalamin-binding domain"/>
    <property type="match status" value="1"/>
</dbReference>
<dbReference type="PANTHER" id="PTHR45833:SF1">
    <property type="entry name" value="METHIONINE SYNTHASE"/>
    <property type="match status" value="1"/>
</dbReference>
<evidence type="ECO:0000256" key="13">
    <source>
        <dbReference type="ARBA" id="ARBA00022723"/>
    </source>
</evidence>
<evidence type="ECO:0000256" key="2">
    <source>
        <dbReference type="ARBA" id="ARBA00001947"/>
    </source>
</evidence>
<dbReference type="GO" id="GO:0046653">
    <property type="term" value="P:tetrahydrofolate metabolic process"/>
    <property type="evidence" value="ECO:0007669"/>
    <property type="project" value="TreeGrafter"/>
</dbReference>
<evidence type="ECO:0000256" key="16">
    <source>
        <dbReference type="ARBA" id="ARBA00023285"/>
    </source>
</evidence>
<comment type="cofactor">
    <cofactor evidence="3">
        <name>methylcob(III)alamin</name>
        <dbReference type="ChEBI" id="CHEBI:28115"/>
    </cofactor>
</comment>
<evidence type="ECO:0000313" key="20">
    <source>
        <dbReference type="EMBL" id="AKL94144.1"/>
    </source>
</evidence>
<evidence type="ECO:0000256" key="7">
    <source>
        <dbReference type="ARBA" id="ARBA00013998"/>
    </source>
</evidence>
<dbReference type="GO" id="GO:0046872">
    <property type="term" value="F:metal ion binding"/>
    <property type="evidence" value="ECO:0007669"/>
    <property type="project" value="UniProtKB-KW"/>
</dbReference>
<dbReference type="InterPro" id="IPR006158">
    <property type="entry name" value="Cobalamin-bd"/>
</dbReference>
<dbReference type="Gene3D" id="3.20.20.330">
    <property type="entry name" value="Homocysteine-binding-like domain"/>
    <property type="match status" value="1"/>
</dbReference>
<dbReference type="KEGG" id="cace:CACET_c06340"/>
<evidence type="ECO:0000256" key="3">
    <source>
        <dbReference type="ARBA" id="ARBA00001956"/>
    </source>
</evidence>
<dbReference type="Pfam" id="PF02607">
    <property type="entry name" value="B12-binding_2"/>
    <property type="match status" value="1"/>
</dbReference>
<dbReference type="GO" id="GO:0032259">
    <property type="term" value="P:methylation"/>
    <property type="evidence" value="ECO:0007669"/>
    <property type="project" value="UniProtKB-KW"/>
</dbReference>